<dbReference type="EMBL" id="CAAALY010250471">
    <property type="protein sequence ID" value="VEL35715.1"/>
    <property type="molecule type" value="Genomic_DNA"/>
</dbReference>
<proteinExistence type="predicted"/>
<name>A0A3S5C4Y6_9PLAT</name>
<comment type="caution">
    <text evidence="1">The sequence shown here is derived from an EMBL/GenBank/DDBJ whole genome shotgun (WGS) entry which is preliminary data.</text>
</comment>
<accession>A0A3S5C4Y6</accession>
<protein>
    <submittedName>
        <fullName evidence="1">Uncharacterized protein</fullName>
    </submittedName>
</protein>
<sequence>MPIMGRRELTSCDPMPKGACCWDWLETALKKLMEQAKGIINREHIKGTYLFDAFCLQLSVRFFTVF</sequence>
<evidence type="ECO:0000313" key="2">
    <source>
        <dbReference type="Proteomes" id="UP000784294"/>
    </source>
</evidence>
<organism evidence="1 2">
    <name type="scientific">Protopolystoma xenopodis</name>
    <dbReference type="NCBI Taxonomy" id="117903"/>
    <lineage>
        <taxon>Eukaryota</taxon>
        <taxon>Metazoa</taxon>
        <taxon>Spiralia</taxon>
        <taxon>Lophotrochozoa</taxon>
        <taxon>Platyhelminthes</taxon>
        <taxon>Monogenea</taxon>
        <taxon>Polyopisthocotylea</taxon>
        <taxon>Polystomatidea</taxon>
        <taxon>Polystomatidae</taxon>
        <taxon>Protopolystoma</taxon>
    </lineage>
</organism>
<evidence type="ECO:0000313" key="1">
    <source>
        <dbReference type="EMBL" id="VEL35715.1"/>
    </source>
</evidence>
<reference evidence="1" key="1">
    <citation type="submission" date="2018-11" db="EMBL/GenBank/DDBJ databases">
        <authorList>
            <consortium name="Pathogen Informatics"/>
        </authorList>
    </citation>
    <scope>NUCLEOTIDE SEQUENCE</scope>
</reference>
<keyword evidence="2" id="KW-1185">Reference proteome</keyword>
<dbReference type="AlphaFoldDB" id="A0A3S5C4Y6"/>
<gene>
    <name evidence="1" type="ORF">PXEA_LOCUS29155</name>
</gene>
<dbReference type="Proteomes" id="UP000784294">
    <property type="component" value="Unassembled WGS sequence"/>
</dbReference>